<reference evidence="4" key="1">
    <citation type="submission" date="2020-07" db="EMBL/GenBank/DDBJ databases">
        <authorList>
            <person name="Tarantini F.S."/>
            <person name="Hong K.W."/>
            <person name="Chan K.G."/>
        </authorList>
    </citation>
    <scope>NUCLEOTIDE SEQUENCE</scope>
    <source>
        <strain evidence="4">32-07</strain>
        <plasmid evidence="4">pAGRA3207_2</plasmid>
    </source>
</reference>
<evidence type="ECO:0000256" key="1">
    <source>
        <dbReference type="SAM" id="MobiDB-lite"/>
    </source>
</evidence>
<gene>
    <name evidence="4" type="ORF">AGRA3207_007878</name>
</gene>
<evidence type="ECO:0000256" key="2">
    <source>
        <dbReference type="SAM" id="Phobius"/>
    </source>
</evidence>
<feature type="transmembrane region" description="Helical" evidence="2">
    <location>
        <begin position="116"/>
        <end position="139"/>
    </location>
</feature>
<proteinExistence type="predicted"/>
<geneLocation type="plasmid" evidence="4 5">
    <name>pAGRA3207_2</name>
</geneLocation>
<dbReference type="InterPro" id="IPR036388">
    <property type="entry name" value="WH-like_DNA-bd_sf"/>
</dbReference>
<keyword evidence="2" id="KW-0812">Transmembrane</keyword>
<feature type="region of interest" description="Disordered" evidence="1">
    <location>
        <begin position="364"/>
        <end position="400"/>
    </location>
</feature>
<keyword evidence="4" id="KW-0614">Plasmid</keyword>
<protein>
    <recommendedName>
        <fullName evidence="3">HTH arsR-type domain-containing protein</fullName>
    </recommendedName>
</protein>
<organism evidence="4 5">
    <name type="scientific">Actinomadura graeca</name>
    <dbReference type="NCBI Taxonomy" id="2750812"/>
    <lineage>
        <taxon>Bacteria</taxon>
        <taxon>Bacillati</taxon>
        <taxon>Actinomycetota</taxon>
        <taxon>Actinomycetes</taxon>
        <taxon>Streptosporangiales</taxon>
        <taxon>Thermomonosporaceae</taxon>
        <taxon>Actinomadura</taxon>
    </lineage>
</organism>
<keyword evidence="2" id="KW-0472">Membrane</keyword>
<evidence type="ECO:0000313" key="4">
    <source>
        <dbReference type="EMBL" id="QXJ27080.1"/>
    </source>
</evidence>
<feature type="transmembrane region" description="Helical" evidence="2">
    <location>
        <begin position="145"/>
        <end position="163"/>
    </location>
</feature>
<dbReference type="PROSITE" id="PS50987">
    <property type="entry name" value="HTH_ARSR_2"/>
    <property type="match status" value="1"/>
</dbReference>
<feature type="compositionally biased region" description="Gly residues" evidence="1">
    <location>
        <begin position="365"/>
        <end position="376"/>
    </location>
</feature>
<feature type="transmembrane region" description="Helical" evidence="2">
    <location>
        <begin position="206"/>
        <end position="225"/>
    </location>
</feature>
<evidence type="ECO:0000259" key="3">
    <source>
        <dbReference type="PROSITE" id="PS50987"/>
    </source>
</evidence>
<keyword evidence="2" id="KW-1133">Transmembrane helix</keyword>
<dbReference type="Proteomes" id="UP001049518">
    <property type="component" value="Plasmid pAGRA3207_2"/>
</dbReference>
<feature type="domain" description="HTH arsR-type" evidence="3">
    <location>
        <begin position="397"/>
        <end position="459"/>
    </location>
</feature>
<sequence>MRGRRKSTTTAVDVVASVREQAEQAAALAGISGQDRLADPRLNPATRAHADELRTAQQITALEAEHGRALRRDRVLDARAAEAEATLEAIALARRASSSARSVKALADGRRRWSRLALGASVVLAAGSAMGVEAAAHVLEAPRGTGYVAELGLTGLSTAAIAYRAHLAEHRGTLARGSWQLRALWALMTVPLLASVIANVSMLNALGAACSIGAGAFALLGAVVADRSAAAMQARAAEVDAADEAGLRAVAMGQEPDEAPDEAPGGVPGSRDGGIAGSLDAGIEVAARAGVDELAAWLADREPPAAGAVPAGAPVPGGGPVGAARGLRPGLGEAPGEGVCPRHGGMVLGDRGGGGPVPMPALPAGGDGGRIEGPGGHIDSDPDDGPDGALDPGGPDEGARRVWAAAEARRAAGDATRARVAAVLDTTPGASVREIAGALGISEATAKRHRRALRSGAES</sequence>
<name>A0ABX8R7N9_9ACTN</name>
<keyword evidence="5" id="KW-1185">Reference proteome</keyword>
<feature type="transmembrane region" description="Helical" evidence="2">
    <location>
        <begin position="183"/>
        <end position="200"/>
    </location>
</feature>
<dbReference type="EMBL" id="CP059574">
    <property type="protein sequence ID" value="QXJ27080.1"/>
    <property type="molecule type" value="Genomic_DNA"/>
</dbReference>
<dbReference type="RefSeq" id="WP_231336584.1">
    <property type="nucleotide sequence ID" value="NZ_CP059574.1"/>
</dbReference>
<evidence type="ECO:0000313" key="5">
    <source>
        <dbReference type="Proteomes" id="UP001049518"/>
    </source>
</evidence>
<feature type="region of interest" description="Disordered" evidence="1">
    <location>
        <begin position="254"/>
        <end position="274"/>
    </location>
</feature>
<dbReference type="Gene3D" id="1.10.10.10">
    <property type="entry name" value="Winged helix-like DNA-binding domain superfamily/Winged helix DNA-binding domain"/>
    <property type="match status" value="1"/>
</dbReference>
<accession>A0ABX8R7N9</accession>
<dbReference type="InterPro" id="IPR001845">
    <property type="entry name" value="HTH_ArsR_DNA-bd_dom"/>
</dbReference>